<proteinExistence type="predicted"/>
<comment type="caution">
    <text evidence="1">The sequence shown here is derived from an EMBL/GenBank/DDBJ whole genome shotgun (WGS) entry which is preliminary data.</text>
</comment>
<sequence>MSNYEDLIHHLVVNEHIGSADVAILFHTNGHALLRMGLAETWVITRNMGNKDFVGK</sequence>
<dbReference type="EMBL" id="LAZR01015853">
    <property type="protein sequence ID" value="KKM07067.1"/>
    <property type="molecule type" value="Genomic_DNA"/>
</dbReference>
<dbReference type="AlphaFoldDB" id="A0A0F9HVA2"/>
<reference evidence="1" key="1">
    <citation type="journal article" date="2015" name="Nature">
        <title>Complex archaea that bridge the gap between prokaryotes and eukaryotes.</title>
        <authorList>
            <person name="Spang A."/>
            <person name="Saw J.H."/>
            <person name="Jorgensen S.L."/>
            <person name="Zaremba-Niedzwiedzka K."/>
            <person name="Martijn J."/>
            <person name="Lind A.E."/>
            <person name="van Eijk R."/>
            <person name="Schleper C."/>
            <person name="Guy L."/>
            <person name="Ettema T.J."/>
        </authorList>
    </citation>
    <scope>NUCLEOTIDE SEQUENCE</scope>
</reference>
<gene>
    <name evidence="1" type="ORF">LCGC14_1737610</name>
</gene>
<protein>
    <submittedName>
        <fullName evidence="1">Uncharacterized protein</fullName>
    </submittedName>
</protein>
<accession>A0A0F9HVA2</accession>
<evidence type="ECO:0000313" key="1">
    <source>
        <dbReference type="EMBL" id="KKM07067.1"/>
    </source>
</evidence>
<name>A0A0F9HVA2_9ZZZZ</name>
<organism evidence="1">
    <name type="scientific">marine sediment metagenome</name>
    <dbReference type="NCBI Taxonomy" id="412755"/>
    <lineage>
        <taxon>unclassified sequences</taxon>
        <taxon>metagenomes</taxon>
        <taxon>ecological metagenomes</taxon>
    </lineage>
</organism>